<evidence type="ECO:0000256" key="4">
    <source>
        <dbReference type="PROSITE-ProRule" id="PRU10132"/>
    </source>
</evidence>
<dbReference type="InterPro" id="IPR035985">
    <property type="entry name" value="Ubiquitin-activating_enz"/>
</dbReference>
<evidence type="ECO:0000256" key="2">
    <source>
        <dbReference type="ARBA" id="ARBA00022786"/>
    </source>
</evidence>
<keyword evidence="6" id="KW-0812">Transmembrane</keyword>
<keyword evidence="6" id="KW-0472">Membrane</keyword>
<evidence type="ECO:0000313" key="8">
    <source>
        <dbReference type="Proteomes" id="UP000272942"/>
    </source>
</evidence>
<evidence type="ECO:0000313" key="7">
    <source>
        <dbReference type="EMBL" id="VDP86744.1"/>
    </source>
</evidence>
<dbReference type="Proteomes" id="UP000272942">
    <property type="component" value="Unassembled WGS sequence"/>
</dbReference>
<comment type="pathway">
    <text evidence="5">Protein modification; protein neddylation.</text>
</comment>
<evidence type="ECO:0000256" key="5">
    <source>
        <dbReference type="RuleBase" id="RU368009"/>
    </source>
</evidence>
<dbReference type="SUPFAM" id="SSF69572">
    <property type="entry name" value="Activating enzymes of the ubiquitin-like proteins"/>
    <property type="match status" value="1"/>
</dbReference>
<dbReference type="GO" id="GO:0045116">
    <property type="term" value="P:protein neddylation"/>
    <property type="evidence" value="ECO:0007669"/>
    <property type="project" value="UniProtKB-UniRule"/>
</dbReference>
<dbReference type="InterPro" id="IPR023318">
    <property type="entry name" value="Ub_act_enz_dom_a_sf"/>
</dbReference>
<keyword evidence="8" id="KW-1185">Reference proteome</keyword>
<evidence type="ECO:0000256" key="3">
    <source>
        <dbReference type="ARBA" id="ARBA00022840"/>
    </source>
</evidence>
<gene>
    <name evidence="7" type="ORF">ECPE_LOCUS10244</name>
</gene>
<dbReference type="OrthoDB" id="5977743at2759"/>
<dbReference type="InterPro" id="IPR033127">
    <property type="entry name" value="UBQ-activ_enz_E1_Cys_AS"/>
</dbReference>
<dbReference type="GO" id="GO:0005634">
    <property type="term" value="C:nucleus"/>
    <property type="evidence" value="ECO:0007669"/>
    <property type="project" value="TreeGrafter"/>
</dbReference>
<dbReference type="PROSITE" id="PS00865">
    <property type="entry name" value="UBIQUITIN_ACTIVAT_2"/>
    <property type="match status" value="1"/>
</dbReference>
<dbReference type="AlphaFoldDB" id="A0A183ATF9"/>
<dbReference type="GO" id="GO:0005524">
    <property type="term" value="F:ATP binding"/>
    <property type="evidence" value="ECO:0007669"/>
    <property type="project" value="UniProtKB-UniRule"/>
</dbReference>
<reference evidence="7 8" key="2">
    <citation type="submission" date="2018-11" db="EMBL/GenBank/DDBJ databases">
        <authorList>
            <consortium name="Pathogen Informatics"/>
        </authorList>
    </citation>
    <scope>NUCLEOTIDE SEQUENCE [LARGE SCALE GENOMIC DNA]</scope>
    <source>
        <strain evidence="7 8">Egypt</strain>
    </source>
</reference>
<dbReference type="PANTHER" id="PTHR10953">
    <property type="entry name" value="UBIQUITIN-ACTIVATING ENZYME E1"/>
    <property type="match status" value="1"/>
</dbReference>
<comment type="catalytic activity">
    <reaction evidence="5">
        <text>ATP + [NEDD8 protein] + [E1 NEDD8-activating enzyme]-L-cysteine = AMP + diphosphate + [E1 NEDD8-activating enzyme]-S-[NEDD8 protein]-yl-L-cysteine.</text>
        <dbReference type="EC" id="6.2.1.64"/>
    </reaction>
</comment>
<name>A0A183ATF9_9TREM</name>
<dbReference type="PANTHER" id="PTHR10953:SF6">
    <property type="entry name" value="NEDD8-ACTIVATING ENZYME E1 CATALYTIC SUBUNIT"/>
    <property type="match status" value="1"/>
</dbReference>
<dbReference type="UniPathway" id="UPA00885"/>
<keyword evidence="6" id="KW-1133">Transmembrane helix</keyword>
<keyword evidence="5" id="KW-0436">Ligase</keyword>
<sequence length="405" mass="46138">MGDASLVVYNEDGTPDPTTVIPLVDGGTEGFKGHVLVVLYGLTGCVECSLDLYPPQLNFPLCTIAHTPRLPEHCVEYIRILLWPKEQPFGVISIIAYNLWNSDFYLALTAFLKSKTLGDEHLPYALHDIPDAFRLSDSCGWPEGFPQANISVFDPSATVDCIFRHYKLTRTSPLANIAVNQGVVVVFLSLYVFYMKLELVTTFFKLERHEELFTTIYNNSRLRTHWYNSFSMFSRWLKIPISWIAQLKHSAVARTTGYVINQMCIISGQMLSSFFSQSASLVPFLRRIGRLLTGRTMFWGEQPQKKHSVPNLSQLTPSDSEIFHSMDESSYSLVRKPSEFKQLLHVPRTPTSPPSFLLCNQSFTTGHYPVRRRHFVLDWLGLDYDRRFGVLEEFISLNSSPVSNS</sequence>
<protein>
    <recommendedName>
        <fullName evidence="5">NEDD8-activating enzyme E1 catalytic subunit</fullName>
        <ecNumber evidence="5">6.2.1.64</ecNumber>
    </recommendedName>
</protein>
<comment type="function">
    <text evidence="5">Catalytic subunit of the dimeric E1 enzyme, which activates NEDD8.</text>
</comment>
<organism evidence="9">
    <name type="scientific">Echinostoma caproni</name>
    <dbReference type="NCBI Taxonomy" id="27848"/>
    <lineage>
        <taxon>Eukaryota</taxon>
        <taxon>Metazoa</taxon>
        <taxon>Spiralia</taxon>
        <taxon>Lophotrochozoa</taxon>
        <taxon>Platyhelminthes</taxon>
        <taxon>Trematoda</taxon>
        <taxon>Digenea</taxon>
        <taxon>Plagiorchiida</taxon>
        <taxon>Echinostomata</taxon>
        <taxon>Echinostomatoidea</taxon>
        <taxon>Echinostomatidae</taxon>
        <taxon>Echinostoma</taxon>
    </lineage>
</organism>
<dbReference type="Gene3D" id="1.10.10.520">
    <property type="entry name" value="Ubiquitin activating enzymes (Uba3). Chain: B, domain 2"/>
    <property type="match status" value="1"/>
</dbReference>
<accession>A0A183ATF9</accession>
<dbReference type="WBParaSite" id="ECPE_0001027601-mRNA-1">
    <property type="protein sequence ID" value="ECPE_0001027601-mRNA-1"/>
    <property type="gene ID" value="ECPE_0001027601"/>
</dbReference>
<evidence type="ECO:0000313" key="9">
    <source>
        <dbReference type="WBParaSite" id="ECPE_0001027601-mRNA-1"/>
    </source>
</evidence>
<keyword evidence="1 5" id="KW-0547">Nucleotide-binding</keyword>
<dbReference type="InterPro" id="IPR045886">
    <property type="entry name" value="ThiF/MoeB/HesA"/>
</dbReference>
<feature type="transmembrane region" description="Helical" evidence="6">
    <location>
        <begin position="174"/>
        <end position="194"/>
    </location>
</feature>
<evidence type="ECO:0000256" key="1">
    <source>
        <dbReference type="ARBA" id="ARBA00022741"/>
    </source>
</evidence>
<dbReference type="GO" id="GO:0019781">
    <property type="term" value="F:NEDD8 activating enzyme activity"/>
    <property type="evidence" value="ECO:0007669"/>
    <property type="project" value="UniProtKB-UniRule"/>
</dbReference>
<dbReference type="EC" id="6.2.1.64" evidence="5"/>
<keyword evidence="3 5" id="KW-0067">ATP-binding</keyword>
<reference evidence="9" key="1">
    <citation type="submission" date="2016-06" db="UniProtKB">
        <authorList>
            <consortium name="WormBaseParasite"/>
        </authorList>
    </citation>
    <scope>IDENTIFICATION</scope>
</reference>
<dbReference type="EMBL" id="UZAN01048740">
    <property type="protein sequence ID" value="VDP86744.1"/>
    <property type="molecule type" value="Genomic_DNA"/>
</dbReference>
<dbReference type="GO" id="GO:0005737">
    <property type="term" value="C:cytoplasm"/>
    <property type="evidence" value="ECO:0007669"/>
    <property type="project" value="TreeGrafter"/>
</dbReference>
<proteinExistence type="inferred from homology"/>
<feature type="active site" description="Glycyl thioester intermediate" evidence="4">
    <location>
        <position position="62"/>
    </location>
</feature>
<comment type="similarity">
    <text evidence="5">Belongs to the ubiquitin-activating E1 family. UBA3 subfamily.</text>
</comment>
<keyword evidence="2 5" id="KW-0833">Ubl conjugation pathway</keyword>
<evidence type="ECO:0000256" key="6">
    <source>
        <dbReference type="SAM" id="Phobius"/>
    </source>
</evidence>